<feature type="region of interest" description="Disordered" evidence="1">
    <location>
        <begin position="54"/>
        <end position="119"/>
    </location>
</feature>
<protein>
    <submittedName>
        <fullName evidence="2">Uncharacterized protein</fullName>
    </submittedName>
</protein>
<comment type="caution">
    <text evidence="2">The sequence shown here is derived from an EMBL/GenBank/DDBJ whole genome shotgun (WGS) entry which is preliminary data.</text>
</comment>
<evidence type="ECO:0000256" key="1">
    <source>
        <dbReference type="SAM" id="MobiDB-lite"/>
    </source>
</evidence>
<reference evidence="2 3" key="1">
    <citation type="journal article" date="2020" name="Nature">
        <title>Six reference-quality genomes reveal evolution of bat adaptations.</title>
        <authorList>
            <person name="Jebb D."/>
            <person name="Huang Z."/>
            <person name="Pippel M."/>
            <person name="Hughes G.M."/>
            <person name="Lavrichenko K."/>
            <person name="Devanna P."/>
            <person name="Winkler S."/>
            <person name="Jermiin L.S."/>
            <person name="Skirmuntt E.C."/>
            <person name="Katzourakis A."/>
            <person name="Burkitt-Gray L."/>
            <person name="Ray D.A."/>
            <person name="Sullivan K.A.M."/>
            <person name="Roscito J.G."/>
            <person name="Kirilenko B.M."/>
            <person name="Davalos L.M."/>
            <person name="Corthals A.P."/>
            <person name="Power M.L."/>
            <person name="Jones G."/>
            <person name="Ransome R.D."/>
            <person name="Dechmann D.K.N."/>
            <person name="Locatelli A.G."/>
            <person name="Puechmaille S.J."/>
            <person name="Fedrigo O."/>
            <person name="Jarvis E.D."/>
            <person name="Hiller M."/>
            <person name="Vernes S.C."/>
            <person name="Myers E.W."/>
            <person name="Teeling E.C."/>
        </authorList>
    </citation>
    <scope>NUCLEOTIDE SEQUENCE [LARGE SCALE GENOMIC DNA]</scope>
    <source>
        <strain evidence="2">MPipKuh1</strain>
        <tissue evidence="2">Flight muscle</tissue>
    </source>
</reference>
<accession>A0A7J8A7L7</accession>
<proteinExistence type="predicted"/>
<evidence type="ECO:0000313" key="2">
    <source>
        <dbReference type="EMBL" id="KAF6382424.1"/>
    </source>
</evidence>
<feature type="region of interest" description="Disordered" evidence="1">
    <location>
        <begin position="131"/>
        <end position="173"/>
    </location>
</feature>
<keyword evidence="3" id="KW-1185">Reference proteome</keyword>
<evidence type="ECO:0000313" key="3">
    <source>
        <dbReference type="Proteomes" id="UP000558488"/>
    </source>
</evidence>
<organism evidence="2 3">
    <name type="scientific">Pipistrellus kuhlii</name>
    <name type="common">Kuhl's pipistrelle</name>
    <dbReference type="NCBI Taxonomy" id="59472"/>
    <lineage>
        <taxon>Eukaryota</taxon>
        <taxon>Metazoa</taxon>
        <taxon>Chordata</taxon>
        <taxon>Craniata</taxon>
        <taxon>Vertebrata</taxon>
        <taxon>Euteleostomi</taxon>
        <taxon>Mammalia</taxon>
        <taxon>Eutheria</taxon>
        <taxon>Laurasiatheria</taxon>
        <taxon>Chiroptera</taxon>
        <taxon>Yangochiroptera</taxon>
        <taxon>Vespertilionidae</taxon>
        <taxon>Pipistrellus</taxon>
    </lineage>
</organism>
<name>A0A7J8A7L7_PIPKU</name>
<gene>
    <name evidence="2" type="ORF">mPipKuh1_008806</name>
</gene>
<dbReference type="AlphaFoldDB" id="A0A7J8A7L7"/>
<sequence>MLGGHGCWGGCQRVYRTTCNGGGGKEDLSPSALRMTVRVCVCVCVCEREREREIERERARAGETDSEKEKERKGKDMEGERKRGEGKGRRCKEERSRGGETGTCPPGLGFPQAQGGGSLTRLHLYTPSALTTAPGPVSMTPMTQPFPWKPDTKPHSAGCSRELPQPLRPGPCT</sequence>
<dbReference type="Proteomes" id="UP000558488">
    <property type="component" value="Unassembled WGS sequence"/>
</dbReference>
<feature type="compositionally biased region" description="Basic and acidic residues" evidence="1">
    <location>
        <begin position="54"/>
        <end position="98"/>
    </location>
</feature>
<dbReference type="EMBL" id="JACAGB010000002">
    <property type="protein sequence ID" value="KAF6382424.1"/>
    <property type="molecule type" value="Genomic_DNA"/>
</dbReference>